<feature type="domain" description="RCK N-terminal" evidence="3">
    <location>
        <begin position="127"/>
        <end position="249"/>
    </location>
</feature>
<dbReference type="EMBL" id="BJNV01000046">
    <property type="protein sequence ID" value="GEC96511.1"/>
    <property type="molecule type" value="Genomic_DNA"/>
</dbReference>
<proteinExistence type="predicted"/>
<dbReference type="Pfam" id="PF02254">
    <property type="entry name" value="TrkA_N"/>
    <property type="match status" value="2"/>
</dbReference>
<dbReference type="InterPro" id="IPR036291">
    <property type="entry name" value="NAD(P)-bd_dom_sf"/>
</dbReference>
<evidence type="ECO:0000313" key="5">
    <source>
        <dbReference type="Proteomes" id="UP000318422"/>
    </source>
</evidence>
<dbReference type="InterPro" id="IPR003148">
    <property type="entry name" value="RCK_N"/>
</dbReference>
<comment type="subcellular location">
    <subcellularLocation>
        <location evidence="1">Cell membrane</location>
        <topology evidence="1">Multi-pass membrane protein</topology>
    </subcellularLocation>
</comment>
<dbReference type="SUPFAM" id="SSF81324">
    <property type="entry name" value="Voltage-gated potassium channels"/>
    <property type="match status" value="1"/>
</dbReference>
<dbReference type="Gene3D" id="3.40.50.720">
    <property type="entry name" value="NAD(P)-binding Rossmann-like Domain"/>
    <property type="match status" value="2"/>
</dbReference>
<feature type="transmembrane region" description="Helical" evidence="2">
    <location>
        <begin position="80"/>
        <end position="104"/>
    </location>
</feature>
<dbReference type="Proteomes" id="UP000318422">
    <property type="component" value="Unassembled WGS sequence"/>
</dbReference>
<sequence length="575" mass="62949">MTHTSTIFLVLRRLRTPLLVLITLFAISVLGLTLMPGPPDPNGGQLPRMSFFHAVYFISYTATTIGFGEIPYAFSEQQRLWTVVCIYMSVVGWAYTLGSVFAMLQDKNFLNALAVQRFARQVRRLREHFFLVCGYGEAGHLICQALDELGYRAVVIEKDEVKIGDLELQSYQADVPALCADAGQPDTLIFAGLTSKYCRGVMALTNDDSTNLAVAIAARLLAPALPALCRAEHADTVANMASFGTRHIINPFEKFAEYMALALHSPAAYNLLLWLTGLPGTTVARHREPPKGKWVLCGYGAFGKVMTRALENAGLPVTIIDRAAPLAPDHTWYKGDGTGADALAAAGISDAVGIVAATASDVNNLSTVVTAKQLNPALFTVLRQNHVANRTLFDAFESDFAMVPAEIVAHECLAILTTPLLTPFLDRVRSADDAWAGALLEELTGRFGWDVPCVWSVSINLLQSPAVYRVMMRHEARLSLSALLRAPVTDRPPLACTPLLLLREGDPPRYLPDGELEIRLGDQLLFAGTEEARRDLGMTLFNGHTLQFVLTGRDLPGGLIWEWLAQRREARSRSS</sequence>
<gene>
    <name evidence="4" type="ORF">ZRA01_25840</name>
</gene>
<keyword evidence="2" id="KW-0812">Transmembrane</keyword>
<evidence type="ECO:0000256" key="1">
    <source>
        <dbReference type="ARBA" id="ARBA00004651"/>
    </source>
</evidence>
<keyword evidence="2" id="KW-1133">Transmembrane helix</keyword>
<dbReference type="PANTHER" id="PTHR43833">
    <property type="entry name" value="POTASSIUM CHANNEL PROTEIN 2-RELATED-RELATED"/>
    <property type="match status" value="1"/>
</dbReference>
<dbReference type="GO" id="GO:0006813">
    <property type="term" value="P:potassium ion transport"/>
    <property type="evidence" value="ECO:0007669"/>
    <property type="project" value="InterPro"/>
</dbReference>
<keyword evidence="2" id="KW-0472">Membrane</keyword>
<comment type="caution">
    <text evidence="4">The sequence shown here is derived from an EMBL/GenBank/DDBJ whole genome shotgun (WGS) entry which is preliminary data.</text>
</comment>
<accession>A0A4Y4CUB7</accession>
<dbReference type="InterPro" id="IPR013099">
    <property type="entry name" value="K_chnl_dom"/>
</dbReference>
<protein>
    <recommendedName>
        <fullName evidence="3">RCK N-terminal domain-containing protein</fullName>
    </recommendedName>
</protein>
<dbReference type="InterPro" id="IPR050721">
    <property type="entry name" value="Trk_Ktr_HKT_K-transport"/>
</dbReference>
<dbReference type="PANTHER" id="PTHR43833:SF11">
    <property type="entry name" value="VOLTAGE-GATED POTASSIUM CHANNEL KCH"/>
    <property type="match status" value="1"/>
</dbReference>
<organism evidence="4 5">
    <name type="scientific">Zoogloea ramigera</name>
    <dbReference type="NCBI Taxonomy" id="350"/>
    <lineage>
        <taxon>Bacteria</taxon>
        <taxon>Pseudomonadati</taxon>
        <taxon>Pseudomonadota</taxon>
        <taxon>Betaproteobacteria</taxon>
        <taxon>Rhodocyclales</taxon>
        <taxon>Zoogloeaceae</taxon>
        <taxon>Zoogloea</taxon>
    </lineage>
</organism>
<keyword evidence="5" id="KW-1185">Reference proteome</keyword>
<dbReference type="AlphaFoldDB" id="A0A4Y4CUB7"/>
<reference evidence="4 5" key="1">
    <citation type="submission" date="2019-06" db="EMBL/GenBank/DDBJ databases">
        <title>Whole genome shotgun sequence of Zoogloea ramigera NBRC 15342.</title>
        <authorList>
            <person name="Hosoyama A."/>
            <person name="Uohara A."/>
            <person name="Ohji S."/>
            <person name="Ichikawa N."/>
        </authorList>
    </citation>
    <scope>NUCLEOTIDE SEQUENCE [LARGE SCALE GENOMIC DNA]</scope>
    <source>
        <strain evidence="4 5">NBRC 15342</strain>
    </source>
</reference>
<dbReference type="PROSITE" id="PS51201">
    <property type="entry name" value="RCK_N"/>
    <property type="match status" value="1"/>
</dbReference>
<dbReference type="Pfam" id="PF07885">
    <property type="entry name" value="Ion_trans_2"/>
    <property type="match status" value="1"/>
</dbReference>
<dbReference type="Gene3D" id="1.10.287.70">
    <property type="match status" value="1"/>
</dbReference>
<evidence type="ECO:0000313" key="4">
    <source>
        <dbReference type="EMBL" id="GEC96511.1"/>
    </source>
</evidence>
<evidence type="ECO:0000259" key="3">
    <source>
        <dbReference type="PROSITE" id="PS51201"/>
    </source>
</evidence>
<dbReference type="SUPFAM" id="SSF51735">
    <property type="entry name" value="NAD(P)-binding Rossmann-fold domains"/>
    <property type="match status" value="2"/>
</dbReference>
<dbReference type="GO" id="GO:0005886">
    <property type="term" value="C:plasma membrane"/>
    <property type="evidence" value="ECO:0007669"/>
    <property type="project" value="UniProtKB-SubCell"/>
</dbReference>
<dbReference type="RefSeq" id="WP_246093669.1">
    <property type="nucleotide sequence ID" value="NZ_BJNV01000046.1"/>
</dbReference>
<name>A0A4Y4CUB7_ZOORA</name>
<evidence type="ECO:0000256" key="2">
    <source>
        <dbReference type="SAM" id="Phobius"/>
    </source>
</evidence>
<feature type="transmembrane region" description="Helical" evidence="2">
    <location>
        <begin position="49"/>
        <end position="68"/>
    </location>
</feature>
<feature type="transmembrane region" description="Helical" evidence="2">
    <location>
        <begin position="18"/>
        <end position="37"/>
    </location>
</feature>